<evidence type="ECO:0000313" key="11">
    <source>
        <dbReference type="Proteomes" id="UP000471082"/>
    </source>
</evidence>
<keyword evidence="8" id="KW-1003">Cell membrane</keyword>
<dbReference type="EC" id="2.4.99.12" evidence="2 8"/>
<feature type="domain" description="3-deoxy-D-manno-octulosonic-acid transferase N-terminal" evidence="9">
    <location>
        <begin position="42"/>
        <end position="78"/>
    </location>
</feature>
<comment type="catalytic activity">
    <reaction evidence="6 8">
        <text>lipid IVA (E. coli) + CMP-3-deoxy-beta-D-manno-octulosonate = alpha-Kdo-(2-&gt;6)-lipid IVA (E. coli) + CMP + H(+)</text>
        <dbReference type="Rhea" id="RHEA:28066"/>
        <dbReference type="ChEBI" id="CHEBI:15378"/>
        <dbReference type="ChEBI" id="CHEBI:58603"/>
        <dbReference type="ChEBI" id="CHEBI:60364"/>
        <dbReference type="ChEBI" id="CHEBI:60377"/>
        <dbReference type="ChEBI" id="CHEBI:85987"/>
        <dbReference type="EC" id="2.4.99.12"/>
    </reaction>
</comment>
<dbReference type="GO" id="GO:0009244">
    <property type="term" value="P:lipopolysaccharide core region biosynthetic process"/>
    <property type="evidence" value="ECO:0007669"/>
    <property type="project" value="UniProtKB-UniRule"/>
</dbReference>
<name>A0A7X5N3X5_XANPE</name>
<dbReference type="GO" id="GO:0009245">
    <property type="term" value="P:lipid A biosynthetic process"/>
    <property type="evidence" value="ECO:0007669"/>
    <property type="project" value="TreeGrafter"/>
</dbReference>
<evidence type="ECO:0000313" key="10">
    <source>
        <dbReference type="EMBL" id="NEL80968.1"/>
    </source>
</evidence>
<organism evidence="10 11">
    <name type="scientific">Xanthomonas perforans</name>
    <dbReference type="NCBI Taxonomy" id="442694"/>
    <lineage>
        <taxon>Bacteria</taxon>
        <taxon>Pseudomonadati</taxon>
        <taxon>Pseudomonadota</taxon>
        <taxon>Gammaproteobacteria</taxon>
        <taxon>Lysobacterales</taxon>
        <taxon>Lysobacteraceae</taxon>
        <taxon>Xanthomonas</taxon>
    </lineage>
</organism>
<dbReference type="EMBL" id="JAAGYU010002103">
    <property type="protein sequence ID" value="NEL80968.1"/>
    <property type="molecule type" value="Genomic_DNA"/>
</dbReference>
<dbReference type="UniPathway" id="UPA00958"/>
<dbReference type="PANTHER" id="PTHR42755">
    <property type="entry name" value="3-DEOXY-MANNO-OCTULOSONATE CYTIDYLYLTRANSFERASE"/>
    <property type="match status" value="1"/>
</dbReference>
<dbReference type="InterPro" id="IPR007507">
    <property type="entry name" value="Glycos_transf_N"/>
</dbReference>
<comment type="pathway">
    <text evidence="1 8">Bacterial outer membrane biogenesis; LPS core biosynthesis.</text>
</comment>
<evidence type="ECO:0000256" key="4">
    <source>
        <dbReference type="ARBA" id="ARBA00022679"/>
    </source>
</evidence>
<dbReference type="GO" id="GO:0043842">
    <property type="term" value="F:Kdo transferase activity"/>
    <property type="evidence" value="ECO:0007669"/>
    <property type="project" value="UniProtKB-EC"/>
</dbReference>
<evidence type="ECO:0000256" key="2">
    <source>
        <dbReference type="ARBA" id="ARBA00012621"/>
    </source>
</evidence>
<feature type="non-terminal residue" evidence="10">
    <location>
        <position position="78"/>
    </location>
</feature>
<sequence>MRKDPIEWLLRGLYSALLYLLLPVTVYHLVWRGFRVREYFNRWNERYASYTHACGRPRVWVHAVSVGEVNAAAPLVNA</sequence>
<evidence type="ECO:0000259" key="9">
    <source>
        <dbReference type="Pfam" id="PF04413"/>
    </source>
</evidence>
<dbReference type="InterPro" id="IPR038107">
    <property type="entry name" value="Glycos_transf_N_sf"/>
</dbReference>
<evidence type="ECO:0000256" key="7">
    <source>
        <dbReference type="PIRSR" id="PIRSR639901-1"/>
    </source>
</evidence>
<keyword evidence="8" id="KW-0448">Lipopolysaccharide biosynthesis</keyword>
<evidence type="ECO:0000256" key="3">
    <source>
        <dbReference type="ARBA" id="ARBA00019077"/>
    </source>
</evidence>
<evidence type="ECO:0000256" key="5">
    <source>
        <dbReference type="ARBA" id="ARBA00031445"/>
    </source>
</evidence>
<evidence type="ECO:0000256" key="6">
    <source>
        <dbReference type="ARBA" id="ARBA00049183"/>
    </source>
</evidence>
<dbReference type="Proteomes" id="UP000471082">
    <property type="component" value="Unassembled WGS sequence"/>
</dbReference>
<proteinExistence type="inferred from homology"/>
<comment type="similarity">
    <text evidence="8">Belongs to the glycosyltransferase group 1 family.</text>
</comment>
<evidence type="ECO:0000256" key="8">
    <source>
        <dbReference type="RuleBase" id="RU365103"/>
    </source>
</evidence>
<accession>A0A7X5N3X5</accession>
<evidence type="ECO:0000256" key="1">
    <source>
        <dbReference type="ARBA" id="ARBA00004713"/>
    </source>
</evidence>
<comment type="caution">
    <text evidence="10">The sequence shown here is derived from an EMBL/GenBank/DDBJ whole genome shotgun (WGS) entry which is preliminary data.</text>
</comment>
<comment type="subcellular location">
    <subcellularLocation>
        <location evidence="8">Cell membrane</location>
    </subcellularLocation>
</comment>
<reference evidence="10 11" key="1">
    <citation type="submission" date="2019-11" db="EMBL/GenBank/DDBJ databases">
        <title>Genome-resolved metagenomics to study the prevalence of co-infection and intraspecific heterogeneity among plant pathogen metapopulations.</title>
        <authorList>
            <person name="Newberry E."/>
            <person name="Bhandari R."/>
            <person name="Kemble J."/>
            <person name="Sikora E."/>
            <person name="Potnis N."/>
        </authorList>
    </citation>
    <scope>NUCLEOTIDE SEQUENCE [LARGE SCALE GENOMIC DNA]</scope>
    <source>
        <strain evidence="10">Xp_Tom_Tuscaloosa_18b</strain>
    </source>
</reference>
<gene>
    <name evidence="10" type="ORF">G3W61_32465</name>
</gene>
<dbReference type="Gene3D" id="3.40.50.11720">
    <property type="entry name" value="3-Deoxy-D-manno-octulosonic-acid transferase, N-terminal domain"/>
    <property type="match status" value="1"/>
</dbReference>
<keyword evidence="8" id="KW-0472">Membrane</keyword>
<dbReference type="InterPro" id="IPR039901">
    <property type="entry name" value="Kdotransferase"/>
</dbReference>
<feature type="active site" description="Proton acceptor" evidence="7">
    <location>
        <position position="68"/>
    </location>
</feature>
<dbReference type="GO" id="GO:0005886">
    <property type="term" value="C:plasma membrane"/>
    <property type="evidence" value="ECO:0007669"/>
    <property type="project" value="UniProtKB-SubCell"/>
</dbReference>
<feature type="transmembrane region" description="Helical" evidence="8">
    <location>
        <begin position="12"/>
        <end position="30"/>
    </location>
</feature>
<dbReference type="Pfam" id="PF04413">
    <property type="entry name" value="Glycos_transf_N"/>
    <property type="match status" value="1"/>
</dbReference>
<comment type="function">
    <text evidence="8">Involved in lipopolysaccharide (LPS) biosynthesis. Catalyzes the transfer of 3-deoxy-D-manno-octulosonate (Kdo) residue(s) from CMP-Kdo to lipid IV(A), the tetraacyldisaccharide-1,4'-bisphosphate precursor of lipid A.</text>
</comment>
<keyword evidence="8" id="KW-0812">Transmembrane</keyword>
<keyword evidence="8" id="KW-1133">Transmembrane helix</keyword>
<keyword evidence="4 8" id="KW-0808">Transferase</keyword>
<dbReference type="AlphaFoldDB" id="A0A7X5N3X5"/>
<protein>
    <recommendedName>
        <fullName evidence="3 8">3-deoxy-D-manno-octulosonic acid transferase</fullName>
        <shortName evidence="8">Kdo transferase</shortName>
        <ecNumber evidence="2 8">2.4.99.12</ecNumber>
    </recommendedName>
    <alternativeName>
        <fullName evidence="5 8">Lipid IV(A) 3-deoxy-D-manno-octulosonic acid transferase</fullName>
    </alternativeName>
</protein>
<dbReference type="PANTHER" id="PTHR42755:SF1">
    <property type="entry name" value="3-DEOXY-D-MANNO-OCTULOSONIC ACID TRANSFERASE, MITOCHONDRIAL-RELATED"/>
    <property type="match status" value="1"/>
</dbReference>